<sequence>MNLIILQLILLQVSEWPTNVLSLPYKAIQFPNAKQDLNDPHNSHYHSSHCHHFQHDPEFHRKWDHGDHRFENDHYHDNYFEHSPEFHRHDMIARISPKNHDQAASVTTEEPSNNEKTSTIATKIADNDEEDAAVSFDLRTNFQVQKNCRLITATGRCINNKYKDYANLCENQ</sequence>
<evidence type="ECO:0000313" key="4">
    <source>
        <dbReference type="Proteomes" id="UP000092445"/>
    </source>
</evidence>
<dbReference type="Proteomes" id="UP000092445">
    <property type="component" value="Unassembled WGS sequence"/>
</dbReference>
<evidence type="ECO:0000256" key="1">
    <source>
        <dbReference type="SAM" id="MobiDB-lite"/>
    </source>
</evidence>
<reference evidence="4" key="1">
    <citation type="submission" date="2014-03" db="EMBL/GenBank/DDBJ databases">
        <authorList>
            <person name="Aksoy S."/>
            <person name="Warren W."/>
            <person name="Wilson R.K."/>
        </authorList>
    </citation>
    <scope>NUCLEOTIDE SEQUENCE [LARGE SCALE GENOMIC DNA]</scope>
    <source>
        <strain evidence="4">IAEA</strain>
    </source>
</reference>
<dbReference type="EnsemblMetazoa" id="GPAI042310-RA">
    <property type="protein sequence ID" value="GPAI042310-PA"/>
    <property type="gene ID" value="GPAI042310"/>
</dbReference>
<evidence type="ECO:0000256" key="2">
    <source>
        <dbReference type="SAM" id="SignalP"/>
    </source>
</evidence>
<reference evidence="3" key="2">
    <citation type="submission" date="2020-05" db="UniProtKB">
        <authorList>
            <consortium name="EnsemblMetazoa"/>
        </authorList>
    </citation>
    <scope>IDENTIFICATION</scope>
    <source>
        <strain evidence="3">IAEA</strain>
    </source>
</reference>
<accession>A0A1B0ADK6</accession>
<keyword evidence="4" id="KW-1185">Reference proteome</keyword>
<feature type="region of interest" description="Disordered" evidence="1">
    <location>
        <begin position="98"/>
        <end position="119"/>
    </location>
</feature>
<dbReference type="AlphaFoldDB" id="A0A1B0ADK6"/>
<keyword evidence="2" id="KW-0732">Signal</keyword>
<feature type="signal peptide" evidence="2">
    <location>
        <begin position="1"/>
        <end position="22"/>
    </location>
</feature>
<proteinExistence type="predicted"/>
<evidence type="ECO:0000313" key="3">
    <source>
        <dbReference type="EnsemblMetazoa" id="GPAI042310-PA"/>
    </source>
</evidence>
<organism evidence="3 4">
    <name type="scientific">Glossina pallidipes</name>
    <name type="common">Tsetse fly</name>
    <dbReference type="NCBI Taxonomy" id="7398"/>
    <lineage>
        <taxon>Eukaryota</taxon>
        <taxon>Metazoa</taxon>
        <taxon>Ecdysozoa</taxon>
        <taxon>Arthropoda</taxon>
        <taxon>Hexapoda</taxon>
        <taxon>Insecta</taxon>
        <taxon>Pterygota</taxon>
        <taxon>Neoptera</taxon>
        <taxon>Endopterygota</taxon>
        <taxon>Diptera</taxon>
        <taxon>Brachycera</taxon>
        <taxon>Muscomorpha</taxon>
        <taxon>Hippoboscoidea</taxon>
        <taxon>Glossinidae</taxon>
        <taxon>Glossina</taxon>
    </lineage>
</organism>
<feature type="compositionally biased region" description="Polar residues" evidence="1">
    <location>
        <begin position="102"/>
        <end position="119"/>
    </location>
</feature>
<feature type="chain" id="PRO_5008403753" description="Kazal-like domain-containing protein" evidence="2">
    <location>
        <begin position="23"/>
        <end position="172"/>
    </location>
</feature>
<evidence type="ECO:0008006" key="5">
    <source>
        <dbReference type="Google" id="ProtNLM"/>
    </source>
</evidence>
<name>A0A1B0ADK6_GLOPL</name>
<dbReference type="VEuPathDB" id="VectorBase:GPAI042310"/>
<protein>
    <recommendedName>
        <fullName evidence="5">Kazal-like domain-containing protein</fullName>
    </recommendedName>
</protein>